<gene>
    <name evidence="2" type="ORF">EHQ69_00060</name>
</gene>
<dbReference type="EMBL" id="RQGP01000004">
    <property type="protein sequence ID" value="TGL97054.1"/>
    <property type="molecule type" value="Genomic_DNA"/>
</dbReference>
<dbReference type="Proteomes" id="UP000298263">
    <property type="component" value="Unassembled WGS sequence"/>
</dbReference>
<dbReference type="RefSeq" id="WP_135736240.1">
    <property type="nucleotide sequence ID" value="NZ_RQGO01000021.1"/>
</dbReference>
<reference evidence="2" key="1">
    <citation type="journal article" date="2019" name="PLoS Negl. Trop. Dis.">
        <title>Revisiting the worldwide diversity of Leptospira species in the environment.</title>
        <authorList>
            <person name="Vincent A.T."/>
            <person name="Schiettekatte O."/>
            <person name="Bourhy P."/>
            <person name="Veyrier F.J."/>
            <person name="Picardeau M."/>
        </authorList>
    </citation>
    <scope>NUCLEOTIDE SEQUENCE [LARGE SCALE GENOMIC DNA]</scope>
    <source>
        <strain evidence="2">201702422</strain>
    </source>
</reference>
<organism evidence="2 3">
    <name type="scientific">Leptospira congkakensis</name>
    <dbReference type="NCBI Taxonomy" id="2484932"/>
    <lineage>
        <taxon>Bacteria</taxon>
        <taxon>Pseudomonadati</taxon>
        <taxon>Spirochaetota</taxon>
        <taxon>Spirochaetia</taxon>
        <taxon>Leptospirales</taxon>
        <taxon>Leptospiraceae</taxon>
        <taxon>Leptospira</taxon>
    </lineage>
</organism>
<protein>
    <submittedName>
        <fullName evidence="2">Uncharacterized protein</fullName>
    </submittedName>
</protein>
<name>A0A8B5NB55_9LEPT</name>
<dbReference type="AlphaFoldDB" id="A0A8B5NB55"/>
<evidence type="ECO:0000256" key="1">
    <source>
        <dbReference type="SAM" id="MobiDB-lite"/>
    </source>
</evidence>
<proteinExistence type="predicted"/>
<keyword evidence="3" id="KW-1185">Reference proteome</keyword>
<evidence type="ECO:0000313" key="2">
    <source>
        <dbReference type="EMBL" id="TGL97054.1"/>
    </source>
</evidence>
<accession>A0A8B5NB55</accession>
<feature type="region of interest" description="Disordered" evidence="1">
    <location>
        <begin position="1"/>
        <end position="30"/>
    </location>
</feature>
<feature type="compositionally biased region" description="Basic and acidic residues" evidence="1">
    <location>
        <begin position="18"/>
        <end position="30"/>
    </location>
</feature>
<evidence type="ECO:0000313" key="3">
    <source>
        <dbReference type="Proteomes" id="UP000298263"/>
    </source>
</evidence>
<sequence length="59" mass="6717">MKVTEQKKTNLSTTLRNSKQDEQSKSRDSWEVVISKTTSGELSEKQVVVRVSKISSLFE</sequence>
<comment type="caution">
    <text evidence="2">The sequence shown here is derived from an EMBL/GenBank/DDBJ whole genome shotgun (WGS) entry which is preliminary data.</text>
</comment>